<dbReference type="SUPFAM" id="SSF52343">
    <property type="entry name" value="Ferredoxin reductase-like, C-terminal NADP-linked domain"/>
    <property type="match status" value="1"/>
</dbReference>
<dbReference type="Gene3D" id="3.40.50.80">
    <property type="entry name" value="Nucleotide-binding domain of ferredoxin-NADP reductase (FNR) module"/>
    <property type="match status" value="1"/>
</dbReference>
<keyword evidence="5 6" id="KW-0472">Membrane</keyword>
<evidence type="ECO:0000259" key="8">
    <source>
        <dbReference type="Pfam" id="PF08022"/>
    </source>
</evidence>
<feature type="transmembrane region" description="Helical" evidence="6">
    <location>
        <begin position="240"/>
        <end position="259"/>
    </location>
</feature>
<dbReference type="PANTHER" id="PTHR11972:SF69">
    <property type="entry name" value="FERRIC REDUCTION OXIDASE 6-RELATED"/>
    <property type="match status" value="1"/>
</dbReference>
<dbReference type="Pfam" id="PF08030">
    <property type="entry name" value="NAD_binding_6"/>
    <property type="match status" value="1"/>
</dbReference>
<dbReference type="KEGG" id="asem:NNL22_02550"/>
<dbReference type="InterPro" id="IPR013121">
    <property type="entry name" value="Fe_red_NAD-bd_6"/>
</dbReference>
<name>A0A9E8KQ76_9ALTE</name>
<keyword evidence="11" id="KW-1185">Reference proteome</keyword>
<keyword evidence="3 6" id="KW-1133">Transmembrane helix</keyword>
<dbReference type="InterPro" id="IPR017938">
    <property type="entry name" value="Riboflavin_synthase-like_b-brl"/>
</dbReference>
<dbReference type="RefSeq" id="WP_251813005.1">
    <property type="nucleotide sequence ID" value="NZ_CP101527.1"/>
</dbReference>
<dbReference type="Pfam" id="PF08022">
    <property type="entry name" value="FAD_binding_8"/>
    <property type="match status" value="1"/>
</dbReference>
<dbReference type="Proteomes" id="UP001164472">
    <property type="component" value="Chromosome"/>
</dbReference>
<keyword evidence="4" id="KW-0560">Oxidoreductase</keyword>
<evidence type="ECO:0000256" key="4">
    <source>
        <dbReference type="ARBA" id="ARBA00023002"/>
    </source>
</evidence>
<dbReference type="GO" id="GO:0016491">
    <property type="term" value="F:oxidoreductase activity"/>
    <property type="evidence" value="ECO:0007669"/>
    <property type="project" value="UniProtKB-KW"/>
</dbReference>
<dbReference type="InterPro" id="IPR013112">
    <property type="entry name" value="FAD-bd_8"/>
</dbReference>
<evidence type="ECO:0000313" key="11">
    <source>
        <dbReference type="Proteomes" id="UP001164472"/>
    </source>
</evidence>
<feature type="transmembrane region" description="Helical" evidence="6">
    <location>
        <begin position="62"/>
        <end position="83"/>
    </location>
</feature>
<evidence type="ECO:0000313" key="10">
    <source>
        <dbReference type="EMBL" id="UZW75499.1"/>
    </source>
</evidence>
<feature type="transmembrane region" description="Helical" evidence="6">
    <location>
        <begin position="271"/>
        <end position="298"/>
    </location>
</feature>
<evidence type="ECO:0000256" key="2">
    <source>
        <dbReference type="ARBA" id="ARBA00022692"/>
    </source>
</evidence>
<dbReference type="CDD" id="cd06186">
    <property type="entry name" value="NOX_Duox_like_FAD_NADP"/>
    <property type="match status" value="1"/>
</dbReference>
<comment type="subcellular location">
    <subcellularLocation>
        <location evidence="1">Membrane</location>
        <topology evidence="1">Multi-pass membrane protein</topology>
    </subcellularLocation>
</comment>
<dbReference type="InterPro" id="IPR039261">
    <property type="entry name" value="FNR_nucleotide-bd"/>
</dbReference>
<dbReference type="GO" id="GO:0005886">
    <property type="term" value="C:plasma membrane"/>
    <property type="evidence" value="ECO:0007669"/>
    <property type="project" value="TreeGrafter"/>
</dbReference>
<gene>
    <name evidence="10" type="ORF">NNL22_02550</name>
</gene>
<evidence type="ECO:0000256" key="1">
    <source>
        <dbReference type="ARBA" id="ARBA00004141"/>
    </source>
</evidence>
<evidence type="ECO:0000256" key="5">
    <source>
        <dbReference type="ARBA" id="ARBA00023136"/>
    </source>
</evidence>
<dbReference type="InterPro" id="IPR013130">
    <property type="entry name" value="Fe3_Rdtase_TM_dom"/>
</dbReference>
<evidence type="ECO:0000259" key="7">
    <source>
        <dbReference type="Pfam" id="PF01794"/>
    </source>
</evidence>
<dbReference type="PANTHER" id="PTHR11972">
    <property type="entry name" value="NADPH OXIDASE"/>
    <property type="match status" value="1"/>
</dbReference>
<protein>
    <submittedName>
        <fullName evidence="10">Ferric reductase-like transmembrane domain-containing protein</fullName>
    </submittedName>
</protein>
<reference evidence="10" key="1">
    <citation type="submission" date="2022-07" db="EMBL/GenBank/DDBJ databases">
        <title>Alkalimarinus sp. nov., isolated from gut of a Alitta virens.</title>
        <authorList>
            <person name="Yang A.I."/>
            <person name="Shin N.-R."/>
        </authorList>
    </citation>
    <scope>NUCLEOTIDE SEQUENCE</scope>
    <source>
        <strain evidence="10">FA028</strain>
    </source>
</reference>
<accession>A0A9E8KQ76</accession>
<feature type="transmembrane region" description="Helical" evidence="6">
    <location>
        <begin position="28"/>
        <end position="50"/>
    </location>
</feature>
<proteinExistence type="predicted"/>
<dbReference type="InterPro" id="IPR050369">
    <property type="entry name" value="RBOH/FRE"/>
</dbReference>
<organism evidence="10 11">
    <name type="scientific">Alkalimarinus sediminis</name>
    <dbReference type="NCBI Taxonomy" id="1632866"/>
    <lineage>
        <taxon>Bacteria</taxon>
        <taxon>Pseudomonadati</taxon>
        <taxon>Pseudomonadota</taxon>
        <taxon>Gammaproteobacteria</taxon>
        <taxon>Alteromonadales</taxon>
        <taxon>Alteromonadaceae</taxon>
        <taxon>Alkalimarinus</taxon>
    </lineage>
</organism>
<dbReference type="EMBL" id="CP101527">
    <property type="protein sequence ID" value="UZW75499.1"/>
    <property type="molecule type" value="Genomic_DNA"/>
</dbReference>
<evidence type="ECO:0000256" key="3">
    <source>
        <dbReference type="ARBA" id="ARBA00022989"/>
    </source>
</evidence>
<evidence type="ECO:0000256" key="6">
    <source>
        <dbReference type="SAM" id="Phobius"/>
    </source>
</evidence>
<sequence length="557" mass="63764">MLNPSIEFTRPAQNSFASFLVLMTKRPFWVNATWLVALLAAMAYQTYLALNYNSNETTNTALIAGRIAAYNLLILIVILWLPVMRNAMSRLRYIGAENWFPLNSVKHIHRWLGHALFFAALLHGISYLAYFDSLEGDFVPILVGQEADLVRSMQTTMYEFVTEDESIDDVRQWVANGWDRGTYNSVIEPLMREDCTKCHSTGSTMTYAINSLPLTDYESVKGLSQEGVASRQFRINISGLVMWMFFTVIWLTSLAFMRSKKYHWFQYVHRLGYAVAILALLHIPRFEYCVLPVLLLVFEYYLNRKSKRWYGCRASIEPIGHHTVAMEIRLPKPVLIKSGHFVQIRIKQFSKREWHSISMINGGETSDTVKLIIKNLGDWTEQLYQLTERLHEEGLSDETTCEIEVDVRGFYASPMASAEHQSQILCVAGGIGITPVLSLINGFMQRLNQDANMRMEVVWVFQDWSLLAMLKDEIQRSQKLGVVWHLFATADCPEGIVVPDEVKVASRRPCLETKVRRFQSAREGQKHAFVCGPKSLSEAVKAEVSTSADWRLSVEHF</sequence>
<dbReference type="AlphaFoldDB" id="A0A9E8KQ76"/>
<dbReference type="Pfam" id="PF01794">
    <property type="entry name" value="Ferric_reduct"/>
    <property type="match status" value="1"/>
</dbReference>
<feature type="domain" description="Ferric reductase NAD binding" evidence="9">
    <location>
        <begin position="423"/>
        <end position="491"/>
    </location>
</feature>
<keyword evidence="2 6" id="KW-0812">Transmembrane</keyword>
<evidence type="ECO:0000259" key="9">
    <source>
        <dbReference type="Pfam" id="PF08030"/>
    </source>
</evidence>
<feature type="transmembrane region" description="Helical" evidence="6">
    <location>
        <begin position="111"/>
        <end position="131"/>
    </location>
</feature>
<dbReference type="SUPFAM" id="SSF63380">
    <property type="entry name" value="Riboflavin synthase domain-like"/>
    <property type="match status" value="1"/>
</dbReference>
<feature type="domain" description="FAD-binding 8" evidence="8">
    <location>
        <begin position="319"/>
        <end position="402"/>
    </location>
</feature>
<feature type="domain" description="Ferric oxidoreductase" evidence="7">
    <location>
        <begin position="231"/>
        <end position="279"/>
    </location>
</feature>